<sequence length="214" mass="21931">MLPLVAAVLVLLAALGGFAVGRLVTPSTTPADDSAAAGFARDMQAHHAQAVDMSFTVLARTDDPEVRTLAYDIATTQQQQIGQMYGWLVAWGLPQTGRRPAMAWMSEGGHAHAATPAATASASGGAGGTGTAAMPGMASAADLQRLAGLSGRPAEVLYLQAMIAHHHGGVEMAQEVLALPAPTAVHDLARSIVASQTSEITAMQQMLRARGATA</sequence>
<comment type="caution">
    <text evidence="2">The sequence shown here is derived from an EMBL/GenBank/DDBJ whole genome shotgun (WGS) entry which is preliminary data.</text>
</comment>
<reference evidence="3" key="1">
    <citation type="journal article" date="2019" name="Int. J. Syst. Evol. Microbiol.">
        <title>The Global Catalogue of Microorganisms (GCM) 10K type strain sequencing project: providing services to taxonomists for standard genome sequencing and annotation.</title>
        <authorList>
            <consortium name="The Broad Institute Genomics Platform"/>
            <consortium name="The Broad Institute Genome Sequencing Center for Infectious Disease"/>
            <person name="Wu L."/>
            <person name="Ma J."/>
        </authorList>
    </citation>
    <scope>NUCLEOTIDE SEQUENCE [LARGE SCALE GENOMIC DNA]</scope>
    <source>
        <strain evidence="3">NBRC 108730</strain>
    </source>
</reference>
<feature type="domain" description="DUF305" evidence="1">
    <location>
        <begin position="37"/>
        <end position="207"/>
    </location>
</feature>
<dbReference type="PANTHER" id="PTHR36933:SF1">
    <property type="entry name" value="SLL0788 PROTEIN"/>
    <property type="match status" value="1"/>
</dbReference>
<proteinExistence type="predicted"/>
<dbReference type="EMBL" id="BSUZ01000001">
    <property type="protein sequence ID" value="GMA86639.1"/>
    <property type="molecule type" value="Genomic_DNA"/>
</dbReference>
<dbReference type="PANTHER" id="PTHR36933">
    <property type="entry name" value="SLL0788 PROTEIN"/>
    <property type="match status" value="1"/>
</dbReference>
<dbReference type="Proteomes" id="UP001157017">
    <property type="component" value="Unassembled WGS sequence"/>
</dbReference>
<dbReference type="Pfam" id="PF03713">
    <property type="entry name" value="DUF305"/>
    <property type="match status" value="1"/>
</dbReference>
<organism evidence="2 3">
    <name type="scientific">Angustibacter aerolatus</name>
    <dbReference type="NCBI Taxonomy" id="1162965"/>
    <lineage>
        <taxon>Bacteria</taxon>
        <taxon>Bacillati</taxon>
        <taxon>Actinomycetota</taxon>
        <taxon>Actinomycetes</taxon>
        <taxon>Kineosporiales</taxon>
        <taxon>Kineosporiaceae</taxon>
    </lineage>
</organism>
<protein>
    <recommendedName>
        <fullName evidence="1">DUF305 domain-containing protein</fullName>
    </recommendedName>
</protein>
<accession>A0ABQ6JFR0</accession>
<dbReference type="InterPro" id="IPR005183">
    <property type="entry name" value="DUF305_CopM-like"/>
</dbReference>
<name>A0ABQ6JFR0_9ACTN</name>
<dbReference type="Gene3D" id="1.20.1260.10">
    <property type="match status" value="1"/>
</dbReference>
<dbReference type="InterPro" id="IPR012347">
    <property type="entry name" value="Ferritin-like"/>
</dbReference>
<evidence type="ECO:0000313" key="2">
    <source>
        <dbReference type="EMBL" id="GMA86639.1"/>
    </source>
</evidence>
<evidence type="ECO:0000313" key="3">
    <source>
        <dbReference type="Proteomes" id="UP001157017"/>
    </source>
</evidence>
<gene>
    <name evidence="2" type="ORF">GCM10025868_18890</name>
</gene>
<evidence type="ECO:0000259" key="1">
    <source>
        <dbReference type="Pfam" id="PF03713"/>
    </source>
</evidence>
<keyword evidence="3" id="KW-1185">Reference proteome</keyword>